<evidence type="ECO:0000313" key="3">
    <source>
        <dbReference type="EMBL" id="CDW87360.1"/>
    </source>
</evidence>
<keyword evidence="2" id="KW-0812">Transmembrane</keyword>
<accession>A0A078AY61</accession>
<sequence>MFILAFAFMTFYGTTLKQKWIFYGGLILMLSGFLIICMIVVKNAVIKVQEHPTFDILVNQDLECYFDKINQDLGDRGMQWKVMIGHYWLELTINRRQQIVDEEVEIVDQERETPRTDFTPLNFKQSGQNKKQRQTKISSQNNEIREIINQKRRVTLIVMQDQDDELYQAVQAQHDQRNRSNLQKSNITLETQEKVDDDILEEFQLNQNNGNYQLNFDGSNDQQRNQQNIDIISDDEESNQNLNQSRRMLIKKQDEEIQRQAELKLKVISNLQKET</sequence>
<protein>
    <submittedName>
        <fullName evidence="3">Uncharacterized protein</fullName>
    </submittedName>
</protein>
<keyword evidence="2" id="KW-0472">Membrane</keyword>
<dbReference type="AlphaFoldDB" id="A0A078AY61"/>
<keyword evidence="2" id="KW-1133">Transmembrane helix</keyword>
<dbReference type="Proteomes" id="UP000039865">
    <property type="component" value="Unassembled WGS sequence"/>
</dbReference>
<reference evidence="3 4" key="1">
    <citation type="submission" date="2014-06" db="EMBL/GenBank/DDBJ databases">
        <authorList>
            <person name="Swart Estienne"/>
        </authorList>
    </citation>
    <scope>NUCLEOTIDE SEQUENCE [LARGE SCALE GENOMIC DNA]</scope>
    <source>
        <strain evidence="3 4">130c</strain>
    </source>
</reference>
<evidence type="ECO:0000313" key="4">
    <source>
        <dbReference type="Proteomes" id="UP000039865"/>
    </source>
</evidence>
<evidence type="ECO:0000256" key="2">
    <source>
        <dbReference type="SAM" id="Phobius"/>
    </source>
</evidence>
<gene>
    <name evidence="3" type="primary">Contig4728.g5046</name>
    <name evidence="3" type="ORF">STYLEM_16463</name>
</gene>
<feature type="region of interest" description="Disordered" evidence="1">
    <location>
        <begin position="115"/>
        <end position="140"/>
    </location>
</feature>
<feature type="transmembrane region" description="Helical" evidence="2">
    <location>
        <begin position="20"/>
        <end position="41"/>
    </location>
</feature>
<organism evidence="3 4">
    <name type="scientific">Stylonychia lemnae</name>
    <name type="common">Ciliate</name>
    <dbReference type="NCBI Taxonomy" id="5949"/>
    <lineage>
        <taxon>Eukaryota</taxon>
        <taxon>Sar</taxon>
        <taxon>Alveolata</taxon>
        <taxon>Ciliophora</taxon>
        <taxon>Intramacronucleata</taxon>
        <taxon>Spirotrichea</taxon>
        <taxon>Stichotrichia</taxon>
        <taxon>Sporadotrichida</taxon>
        <taxon>Oxytrichidae</taxon>
        <taxon>Stylonychinae</taxon>
        <taxon>Stylonychia</taxon>
    </lineage>
</organism>
<feature type="compositionally biased region" description="Polar residues" evidence="1">
    <location>
        <begin position="122"/>
        <end position="140"/>
    </location>
</feature>
<keyword evidence="4" id="KW-1185">Reference proteome</keyword>
<dbReference type="EMBL" id="CCKQ01015542">
    <property type="protein sequence ID" value="CDW87360.1"/>
    <property type="molecule type" value="Genomic_DNA"/>
</dbReference>
<evidence type="ECO:0000256" key="1">
    <source>
        <dbReference type="SAM" id="MobiDB-lite"/>
    </source>
</evidence>
<name>A0A078AY61_STYLE</name>
<proteinExistence type="predicted"/>
<dbReference type="InParanoid" id="A0A078AY61"/>